<feature type="chain" id="PRO_5046225056" description="SCP domain-containing protein" evidence="1">
    <location>
        <begin position="24"/>
        <end position="421"/>
    </location>
</feature>
<dbReference type="Pfam" id="PF00188">
    <property type="entry name" value="CAP"/>
    <property type="match status" value="1"/>
</dbReference>
<dbReference type="CDD" id="cd05379">
    <property type="entry name" value="CAP_bacterial"/>
    <property type="match status" value="1"/>
</dbReference>
<dbReference type="Gene3D" id="3.40.33.10">
    <property type="entry name" value="CAP"/>
    <property type="match status" value="1"/>
</dbReference>
<dbReference type="InterPro" id="IPR014044">
    <property type="entry name" value="CAP_dom"/>
</dbReference>
<name>A0ABR5PRT8_9LACO</name>
<evidence type="ECO:0000313" key="3">
    <source>
        <dbReference type="EMBL" id="KRM34236.1"/>
    </source>
</evidence>
<gene>
    <name evidence="3" type="ORF">FC44_GL000203</name>
</gene>
<dbReference type="Proteomes" id="UP000051735">
    <property type="component" value="Unassembled WGS sequence"/>
</dbReference>
<dbReference type="EMBL" id="AZGN01000007">
    <property type="protein sequence ID" value="KRM34236.1"/>
    <property type="molecule type" value="Genomic_DNA"/>
</dbReference>
<dbReference type="InterPro" id="IPR035940">
    <property type="entry name" value="CAP_sf"/>
</dbReference>
<keyword evidence="4" id="KW-1185">Reference proteome</keyword>
<protein>
    <recommendedName>
        <fullName evidence="2">SCP domain-containing protein</fullName>
    </recommendedName>
</protein>
<evidence type="ECO:0000256" key="1">
    <source>
        <dbReference type="SAM" id="SignalP"/>
    </source>
</evidence>
<reference evidence="3 4" key="1">
    <citation type="journal article" date="2015" name="Genome Announc.">
        <title>Expanding the biotechnology potential of lactobacilli through comparative genomics of 213 strains and associated genera.</title>
        <authorList>
            <person name="Sun Z."/>
            <person name="Harris H.M."/>
            <person name="McCann A."/>
            <person name="Guo C."/>
            <person name="Argimon S."/>
            <person name="Zhang W."/>
            <person name="Yang X."/>
            <person name="Jeffery I.B."/>
            <person name="Cooney J.C."/>
            <person name="Kagawa T.F."/>
            <person name="Liu W."/>
            <person name="Song Y."/>
            <person name="Salvetti E."/>
            <person name="Wrobel A."/>
            <person name="Rasinkangas P."/>
            <person name="Parkhill J."/>
            <person name="Rea M.C."/>
            <person name="O'Sullivan O."/>
            <person name="Ritari J."/>
            <person name="Douillard F.P."/>
            <person name="Paul Ross R."/>
            <person name="Yang R."/>
            <person name="Briner A.E."/>
            <person name="Felis G.E."/>
            <person name="de Vos W.M."/>
            <person name="Barrangou R."/>
            <person name="Klaenhammer T.R."/>
            <person name="Caufield P.W."/>
            <person name="Cui Y."/>
            <person name="Zhang H."/>
            <person name="O'Toole P.W."/>
        </authorList>
    </citation>
    <scope>NUCLEOTIDE SEQUENCE [LARGE SCALE GENOMIC DNA]</scope>
    <source>
        <strain evidence="3 4">DSM 6629</strain>
    </source>
</reference>
<feature type="signal peptide" evidence="1">
    <location>
        <begin position="1"/>
        <end position="23"/>
    </location>
</feature>
<evidence type="ECO:0000259" key="2">
    <source>
        <dbReference type="Pfam" id="PF00188"/>
    </source>
</evidence>
<organism evidence="3 4">
    <name type="scientific">Lactobacillus intestinalis DSM 6629</name>
    <dbReference type="NCBI Taxonomy" id="1423761"/>
    <lineage>
        <taxon>Bacteria</taxon>
        <taxon>Bacillati</taxon>
        <taxon>Bacillota</taxon>
        <taxon>Bacilli</taxon>
        <taxon>Lactobacillales</taxon>
        <taxon>Lactobacillaceae</taxon>
        <taxon>Lactobacillus</taxon>
    </lineage>
</organism>
<proteinExistence type="predicted"/>
<sequence>MIMLLHKFSLLAACLLITTPALSASTTAQAATFSTTEIKQVHHFQQEYADLNKTNYDSSTLYSKTPHLSRKFNAGQITDKYADSQLQYINYYRSLFGLPPVSENKTAQKNAQKTAAVMAAINANPFVNQHGLPTETRPAYVSKSMWKVAQDTSETSNLNFNVSNQSAGDVITDLLTDHYNLSGSDTGHRAWILSTRLSSTGVGAAYGTNGYRYSVQKVLNVDDLFRESSQPVVAYPSTGVFPIELTKGKNIAWSLYLSDKGIKNDPKITITDKDLDQTYTATNVKNYSKSGYGNFKSVITYSPGKTPIVAGHEYEVKIGDTYTYTFKLFKQDTNTNALTTTTAAVATPKPRTYQYVSSQQHDTNLKSPLLVQGEKYWATTLSPKSKSNTQTPNYFDTLKKGQWHRNFFARQAFLSKQFLQN</sequence>
<comment type="caution">
    <text evidence="3">The sequence shown here is derived from an EMBL/GenBank/DDBJ whole genome shotgun (WGS) entry which is preliminary data.</text>
</comment>
<evidence type="ECO:0000313" key="4">
    <source>
        <dbReference type="Proteomes" id="UP000051735"/>
    </source>
</evidence>
<accession>A0ABR5PRT8</accession>
<dbReference type="SUPFAM" id="SSF55797">
    <property type="entry name" value="PR-1-like"/>
    <property type="match status" value="1"/>
</dbReference>
<feature type="domain" description="SCP" evidence="2">
    <location>
        <begin position="86"/>
        <end position="216"/>
    </location>
</feature>
<keyword evidence="1" id="KW-0732">Signal</keyword>